<feature type="transmembrane region" description="Helical" evidence="1">
    <location>
        <begin position="96"/>
        <end position="121"/>
    </location>
</feature>
<name>A0AAJ0MG87_9PEZI</name>
<keyword evidence="1" id="KW-0812">Transmembrane</keyword>
<feature type="transmembrane region" description="Helical" evidence="1">
    <location>
        <begin position="20"/>
        <end position="42"/>
    </location>
</feature>
<organism evidence="2 3">
    <name type="scientific">Lasiosphaeria hispida</name>
    <dbReference type="NCBI Taxonomy" id="260671"/>
    <lineage>
        <taxon>Eukaryota</taxon>
        <taxon>Fungi</taxon>
        <taxon>Dikarya</taxon>
        <taxon>Ascomycota</taxon>
        <taxon>Pezizomycotina</taxon>
        <taxon>Sordariomycetes</taxon>
        <taxon>Sordariomycetidae</taxon>
        <taxon>Sordariales</taxon>
        <taxon>Lasiosphaeriaceae</taxon>
        <taxon>Lasiosphaeria</taxon>
    </lineage>
</organism>
<dbReference type="Proteomes" id="UP001275084">
    <property type="component" value="Unassembled WGS sequence"/>
</dbReference>
<reference evidence="2" key="1">
    <citation type="journal article" date="2023" name="Mol. Phylogenet. Evol.">
        <title>Genome-scale phylogeny and comparative genomics of the fungal order Sordariales.</title>
        <authorList>
            <person name="Hensen N."/>
            <person name="Bonometti L."/>
            <person name="Westerberg I."/>
            <person name="Brannstrom I.O."/>
            <person name="Guillou S."/>
            <person name="Cros-Aarteil S."/>
            <person name="Calhoun S."/>
            <person name="Haridas S."/>
            <person name="Kuo A."/>
            <person name="Mondo S."/>
            <person name="Pangilinan J."/>
            <person name="Riley R."/>
            <person name="LaButti K."/>
            <person name="Andreopoulos B."/>
            <person name="Lipzen A."/>
            <person name="Chen C."/>
            <person name="Yan M."/>
            <person name="Daum C."/>
            <person name="Ng V."/>
            <person name="Clum A."/>
            <person name="Steindorff A."/>
            <person name="Ohm R.A."/>
            <person name="Martin F."/>
            <person name="Silar P."/>
            <person name="Natvig D.O."/>
            <person name="Lalanne C."/>
            <person name="Gautier V."/>
            <person name="Ament-Velasquez S.L."/>
            <person name="Kruys A."/>
            <person name="Hutchinson M.I."/>
            <person name="Powell A.J."/>
            <person name="Barry K."/>
            <person name="Miller A.N."/>
            <person name="Grigoriev I.V."/>
            <person name="Debuchy R."/>
            <person name="Gladieux P."/>
            <person name="Hiltunen Thoren M."/>
            <person name="Johannesson H."/>
        </authorList>
    </citation>
    <scope>NUCLEOTIDE SEQUENCE</scope>
    <source>
        <strain evidence="2">CBS 955.72</strain>
    </source>
</reference>
<proteinExistence type="predicted"/>
<evidence type="ECO:0000256" key="1">
    <source>
        <dbReference type="SAM" id="Phobius"/>
    </source>
</evidence>
<protein>
    <submittedName>
        <fullName evidence="2">Uncharacterized protein</fullName>
    </submittedName>
</protein>
<evidence type="ECO:0000313" key="3">
    <source>
        <dbReference type="Proteomes" id="UP001275084"/>
    </source>
</evidence>
<dbReference type="EMBL" id="JAUIQD010000003">
    <property type="protein sequence ID" value="KAK3357535.1"/>
    <property type="molecule type" value="Genomic_DNA"/>
</dbReference>
<keyword evidence="3" id="KW-1185">Reference proteome</keyword>
<gene>
    <name evidence="2" type="ORF">B0T25DRAFT_539463</name>
</gene>
<feature type="transmembrane region" description="Helical" evidence="1">
    <location>
        <begin position="54"/>
        <end position="70"/>
    </location>
</feature>
<accession>A0AAJ0MG87</accession>
<reference evidence="2" key="2">
    <citation type="submission" date="2023-06" db="EMBL/GenBank/DDBJ databases">
        <authorList>
            <consortium name="Lawrence Berkeley National Laboratory"/>
            <person name="Haridas S."/>
            <person name="Hensen N."/>
            <person name="Bonometti L."/>
            <person name="Westerberg I."/>
            <person name="Brannstrom I.O."/>
            <person name="Guillou S."/>
            <person name="Cros-Aarteil S."/>
            <person name="Calhoun S."/>
            <person name="Kuo A."/>
            <person name="Mondo S."/>
            <person name="Pangilinan J."/>
            <person name="Riley R."/>
            <person name="Labutti K."/>
            <person name="Andreopoulos B."/>
            <person name="Lipzen A."/>
            <person name="Chen C."/>
            <person name="Yanf M."/>
            <person name="Daum C."/>
            <person name="Ng V."/>
            <person name="Clum A."/>
            <person name="Steindorff A."/>
            <person name="Ohm R."/>
            <person name="Martin F."/>
            <person name="Silar P."/>
            <person name="Natvig D."/>
            <person name="Lalanne C."/>
            <person name="Gautier V."/>
            <person name="Ament-Velasquez S.L."/>
            <person name="Kruys A."/>
            <person name="Hutchinson M.I."/>
            <person name="Powell A.J."/>
            <person name="Barry K."/>
            <person name="Miller A.N."/>
            <person name="Grigoriev I.V."/>
            <person name="Debuchy R."/>
            <person name="Gladieux P."/>
            <person name="Thoren M.H."/>
            <person name="Johannesson H."/>
        </authorList>
    </citation>
    <scope>NUCLEOTIDE SEQUENCE</scope>
    <source>
        <strain evidence="2">CBS 955.72</strain>
    </source>
</reference>
<keyword evidence="1" id="KW-1133">Transmembrane helix</keyword>
<evidence type="ECO:0000313" key="2">
    <source>
        <dbReference type="EMBL" id="KAK3357535.1"/>
    </source>
</evidence>
<comment type="caution">
    <text evidence="2">The sequence shown here is derived from an EMBL/GenBank/DDBJ whole genome shotgun (WGS) entry which is preliminary data.</text>
</comment>
<keyword evidence="1" id="KW-0472">Membrane</keyword>
<dbReference type="AlphaFoldDB" id="A0AAJ0MG87"/>
<sequence length="198" mass="21936">MDFSYLSLLLLWESRVPHNLFGSLWSMLFYLGFWFGVSWSFGHGASGICVLRPLSPNGAAFIFVSFLYFWERVDSWSAEGMTGGGYIMAIPELVAYLYQLEIFLCGAVLTTACTGLGLGLGRGIALVKQAKQMAMLFFLGCPVGWQLGTLDSLASSWIELGINRDSYFGTSFWTRESTSWSTASYRSVPGPPQPTRAR</sequence>